<proteinExistence type="predicted"/>
<dbReference type="GO" id="GO:0006629">
    <property type="term" value="P:lipid metabolic process"/>
    <property type="evidence" value="ECO:0007669"/>
    <property type="project" value="InterPro"/>
</dbReference>
<name>A0A097EC84_9SPHN</name>
<gene>
    <name evidence="3" type="ORF">MC45_00610</name>
</gene>
<feature type="domain" description="Fatty acid desaturase" evidence="2">
    <location>
        <begin position="38"/>
        <end position="270"/>
    </location>
</feature>
<feature type="transmembrane region" description="Helical" evidence="1">
    <location>
        <begin position="12"/>
        <end position="29"/>
    </location>
</feature>
<dbReference type="EMBL" id="CP009571">
    <property type="protein sequence ID" value="AIT05176.1"/>
    <property type="molecule type" value="Genomic_DNA"/>
</dbReference>
<keyword evidence="4" id="KW-1185">Reference proteome</keyword>
<organism evidence="3 4">
    <name type="scientific">Sphingomonas taxi</name>
    <dbReference type="NCBI Taxonomy" id="1549858"/>
    <lineage>
        <taxon>Bacteria</taxon>
        <taxon>Pseudomonadati</taxon>
        <taxon>Pseudomonadota</taxon>
        <taxon>Alphaproteobacteria</taxon>
        <taxon>Sphingomonadales</taxon>
        <taxon>Sphingomonadaceae</taxon>
        <taxon>Sphingomonas</taxon>
    </lineage>
</organism>
<evidence type="ECO:0000259" key="2">
    <source>
        <dbReference type="Pfam" id="PF00487"/>
    </source>
</evidence>
<evidence type="ECO:0000313" key="4">
    <source>
        <dbReference type="Proteomes" id="UP000033200"/>
    </source>
</evidence>
<dbReference type="InterPro" id="IPR005804">
    <property type="entry name" value="FA_desaturase_dom"/>
</dbReference>
<keyword evidence="1" id="KW-0812">Transmembrane</keyword>
<reference evidence="3 4" key="1">
    <citation type="submission" date="2014-09" db="EMBL/GenBank/DDBJ databases">
        <title>Using Illumina technology Improving SMRT sequencing Genome Assembly by RASTools.</title>
        <authorList>
            <person name="Zhou Y."/>
            <person name="Ma T."/>
            <person name="Liu T."/>
        </authorList>
    </citation>
    <scope>NUCLEOTIDE SEQUENCE [LARGE SCALE GENOMIC DNA]</scope>
    <source>
        <strain evidence="3 4">ATCC 55669</strain>
    </source>
</reference>
<keyword evidence="1" id="KW-1133">Transmembrane helix</keyword>
<keyword evidence="1" id="KW-0472">Membrane</keyword>
<dbReference type="KEGG" id="stax:MC45_00610"/>
<evidence type="ECO:0000256" key="1">
    <source>
        <dbReference type="SAM" id="Phobius"/>
    </source>
</evidence>
<dbReference type="RefSeq" id="WP_038658304.1">
    <property type="nucleotide sequence ID" value="NZ_CP009571.1"/>
</dbReference>
<feature type="transmembrane region" description="Helical" evidence="1">
    <location>
        <begin position="169"/>
        <end position="196"/>
    </location>
</feature>
<dbReference type="Proteomes" id="UP000033200">
    <property type="component" value="Chromosome"/>
</dbReference>
<dbReference type="HOGENOM" id="CLU_053288_0_0_5"/>
<dbReference type="Pfam" id="PF00487">
    <property type="entry name" value="FA_desaturase"/>
    <property type="match status" value="1"/>
</dbReference>
<sequence>MPRSDPQRRAAAAVDWPTIAVAIVVYGGWLALTAWHALVPLPILMLLGGAIVGWQGSLQHETIHGHPTDRRLLNDMIGMPPLSLYLPYAMYRRSHLAHHGCGAITDPAADPESRYHAGRGVARRLAAVQATLIGQLLFGPALVVGRFLAGEIGRMRRAPGAVARDWLPHLAGVALLLAWLSHVGLPIGTYLVAFIYPGIALTLLRSYAEHRADLATTAHAAIVERGGPFALLFLNNNLHVAHHERPGLPWYRLPAYHRAHRDRFVAEGGRIYRGYGEVLRRFAFRAHDDLHHPAYRPDQAA</sequence>
<dbReference type="eggNOG" id="COG3239">
    <property type="taxonomic scope" value="Bacteria"/>
</dbReference>
<evidence type="ECO:0000313" key="3">
    <source>
        <dbReference type="EMBL" id="AIT05176.1"/>
    </source>
</evidence>
<accession>A0A097EC84</accession>
<dbReference type="STRING" id="1549858.MC45_00610"/>
<protein>
    <submittedName>
        <fullName evidence="3">Fatty acid desaturase</fullName>
    </submittedName>
</protein>
<feature type="transmembrane region" description="Helical" evidence="1">
    <location>
        <begin position="125"/>
        <end position="149"/>
    </location>
</feature>
<dbReference type="AlphaFoldDB" id="A0A097EC84"/>